<dbReference type="InterPro" id="IPR014036">
    <property type="entry name" value="DeoR-like_C"/>
</dbReference>
<dbReference type="InterPro" id="IPR050313">
    <property type="entry name" value="Carb_Metab_HTH_regulators"/>
</dbReference>
<dbReference type="PROSITE" id="PS51000">
    <property type="entry name" value="HTH_DEOR_2"/>
    <property type="match status" value="1"/>
</dbReference>
<evidence type="ECO:0000313" key="8">
    <source>
        <dbReference type="Proteomes" id="UP000002675"/>
    </source>
</evidence>
<dbReference type="STRING" id="672.VV93_v1c44730"/>
<dbReference type="SMART" id="SM01134">
    <property type="entry name" value="DeoRC"/>
    <property type="match status" value="1"/>
</dbReference>
<dbReference type="PANTHER" id="PTHR30363">
    <property type="entry name" value="HTH-TYPE TRANSCRIPTIONAL REGULATOR SRLR-RELATED"/>
    <property type="match status" value="1"/>
</dbReference>
<evidence type="ECO:0000313" key="7">
    <source>
        <dbReference type="EMBL" id="BAC97629.1"/>
    </source>
</evidence>
<name>Q7MBY4_VIBVY</name>
<dbReference type="eggNOG" id="COG1349">
    <property type="taxonomic scope" value="Bacteria"/>
</dbReference>
<reference evidence="7 8" key="1">
    <citation type="journal article" date="2003" name="Genome Res.">
        <title>Comparative genome analysis of Vibrio vulnificus, a marine pathogen.</title>
        <authorList>
            <person name="Chen C.Y."/>
            <person name="Wu K.M."/>
            <person name="Chang Y.C."/>
            <person name="Chang C.H."/>
            <person name="Tsai H.C."/>
            <person name="Liao T.L."/>
            <person name="Liu Y.M."/>
            <person name="Chen H.J."/>
            <person name="Shen A.B."/>
            <person name="Li J.C."/>
            <person name="Su T.L."/>
            <person name="Shao C.P."/>
            <person name="Lee C.T."/>
            <person name="Hor L.I."/>
            <person name="Tsai S.F."/>
        </authorList>
    </citation>
    <scope>NUCLEOTIDE SEQUENCE [LARGE SCALE GENOMIC DNA]</scope>
    <source>
        <strain evidence="7 8">YJ016</strain>
    </source>
</reference>
<dbReference type="Proteomes" id="UP000002675">
    <property type="component" value="Chromosome II"/>
</dbReference>
<organism evidence="7 8">
    <name type="scientific">Vibrio vulnificus (strain YJ016)</name>
    <dbReference type="NCBI Taxonomy" id="196600"/>
    <lineage>
        <taxon>Bacteria</taxon>
        <taxon>Pseudomonadati</taxon>
        <taxon>Pseudomonadota</taxon>
        <taxon>Gammaproteobacteria</taxon>
        <taxon>Vibrionales</taxon>
        <taxon>Vibrionaceae</taxon>
        <taxon>Vibrio</taxon>
    </lineage>
</organism>
<sequence>MNKVIVMNEVQRHNGILSLLEENQTINVAHIIERFNVSPATARRDISKLDELGKLRKVRNGAERVEAKKRKWSPLNINSTEHYEEKSLIAMQAAELCQPGDSVVINCGSTAFLLGQRLCGQDVQIVTNYFPLASYLINEDHDDVIIIGGQYNRSQNIFLNPAPNSLGGYAGNWMFTSGKGLTEAGLYKADMLTAVAEQQMLEQIDKLVVVVDSSKVGQRTGMLFCPAEKIDILITGKSANPDVIKAIEAKGTKVILV</sequence>
<dbReference type="Pfam" id="PF00455">
    <property type="entry name" value="DeoRC"/>
    <property type="match status" value="1"/>
</dbReference>
<proteinExistence type="predicted"/>
<dbReference type="PANTHER" id="PTHR30363:SF55">
    <property type="entry name" value="HTH-TYPE TRANSCRIPTIONAL REGULATOR ULAR"/>
    <property type="match status" value="1"/>
</dbReference>
<keyword evidence="1" id="KW-0963">Cytoplasm</keyword>
<protein>
    <submittedName>
        <fullName evidence="7">Transcriptional regulator of sugar metabolism</fullName>
    </submittedName>
</protein>
<dbReference type="InterPro" id="IPR036388">
    <property type="entry name" value="WH-like_DNA-bd_sf"/>
</dbReference>
<dbReference type="InterPro" id="IPR036390">
    <property type="entry name" value="WH_DNA-bd_sf"/>
</dbReference>
<dbReference type="GO" id="GO:0003700">
    <property type="term" value="F:DNA-binding transcription factor activity"/>
    <property type="evidence" value="ECO:0007669"/>
    <property type="project" value="InterPro"/>
</dbReference>
<keyword evidence="3" id="KW-0805">Transcription regulation</keyword>
<dbReference type="InterPro" id="IPR037171">
    <property type="entry name" value="NagB/RpiA_transferase-like"/>
</dbReference>
<feature type="domain" description="HTH deoR-type" evidence="6">
    <location>
        <begin position="9"/>
        <end position="64"/>
    </location>
</feature>
<dbReference type="EMBL" id="BA000038">
    <property type="protein sequence ID" value="BAC97629.1"/>
    <property type="molecule type" value="Genomic_DNA"/>
</dbReference>
<dbReference type="PRINTS" id="PR00037">
    <property type="entry name" value="HTHLACR"/>
</dbReference>
<evidence type="ECO:0000256" key="3">
    <source>
        <dbReference type="ARBA" id="ARBA00023015"/>
    </source>
</evidence>
<dbReference type="Pfam" id="PF08220">
    <property type="entry name" value="HTH_DeoR"/>
    <property type="match status" value="1"/>
</dbReference>
<keyword evidence="4" id="KW-0238">DNA-binding</keyword>
<accession>Q7MBY4</accession>
<evidence type="ECO:0000256" key="2">
    <source>
        <dbReference type="ARBA" id="ARBA00022491"/>
    </source>
</evidence>
<dbReference type="KEGG" id="vvy:VVA1603"/>
<dbReference type="InterPro" id="IPR001034">
    <property type="entry name" value="DeoR_HTH"/>
</dbReference>
<dbReference type="HOGENOM" id="CLU_060699_3_2_6"/>
<dbReference type="PROSITE" id="PS00894">
    <property type="entry name" value="HTH_DEOR_1"/>
    <property type="match status" value="1"/>
</dbReference>
<dbReference type="NCBIfam" id="NF010034">
    <property type="entry name" value="PRK13509.1"/>
    <property type="match status" value="1"/>
</dbReference>
<dbReference type="AlphaFoldDB" id="Q7MBY4"/>
<evidence type="ECO:0000256" key="5">
    <source>
        <dbReference type="ARBA" id="ARBA00023163"/>
    </source>
</evidence>
<gene>
    <name evidence="7" type="ordered locus">VVA1603</name>
</gene>
<evidence type="ECO:0000256" key="4">
    <source>
        <dbReference type="ARBA" id="ARBA00023125"/>
    </source>
</evidence>
<dbReference type="SMART" id="SM00420">
    <property type="entry name" value="HTH_DEOR"/>
    <property type="match status" value="1"/>
</dbReference>
<dbReference type="GO" id="GO:0003677">
    <property type="term" value="F:DNA binding"/>
    <property type="evidence" value="ECO:0007669"/>
    <property type="project" value="UniProtKB-KW"/>
</dbReference>
<evidence type="ECO:0000256" key="1">
    <source>
        <dbReference type="ARBA" id="ARBA00022490"/>
    </source>
</evidence>
<evidence type="ECO:0000259" key="6">
    <source>
        <dbReference type="PROSITE" id="PS51000"/>
    </source>
</evidence>
<dbReference type="SUPFAM" id="SSF100950">
    <property type="entry name" value="NagB/RpiA/CoA transferase-like"/>
    <property type="match status" value="1"/>
</dbReference>
<keyword evidence="2" id="KW-0678">Repressor</keyword>
<dbReference type="Gene3D" id="1.10.10.10">
    <property type="entry name" value="Winged helix-like DNA-binding domain superfamily/Winged helix DNA-binding domain"/>
    <property type="match status" value="1"/>
</dbReference>
<dbReference type="InterPro" id="IPR018356">
    <property type="entry name" value="Tscrpt_reg_HTH_DeoR_CS"/>
</dbReference>
<keyword evidence="5" id="KW-0804">Transcription</keyword>
<dbReference type="SUPFAM" id="SSF46785">
    <property type="entry name" value="Winged helix' DNA-binding domain"/>
    <property type="match status" value="1"/>
</dbReference>
<dbReference type="FunFam" id="1.10.10.10:FF:000160">
    <property type="entry name" value="HTH-type transcriptional regulator UlaR"/>
    <property type="match status" value="1"/>
</dbReference>